<dbReference type="Proteomes" id="UP000694864">
    <property type="component" value="Chromosome 5"/>
</dbReference>
<protein>
    <submittedName>
        <fullName evidence="2">Uncharacterized protein LOC109132942</fullName>
    </submittedName>
</protein>
<dbReference type="RefSeq" id="XP_019100962.1">
    <property type="nucleotide sequence ID" value="XM_019245417.1"/>
</dbReference>
<evidence type="ECO:0000313" key="1">
    <source>
        <dbReference type="Proteomes" id="UP000694864"/>
    </source>
</evidence>
<dbReference type="GeneID" id="109132942"/>
<proteinExistence type="predicted"/>
<dbReference type="CDD" id="cd09272">
    <property type="entry name" value="RNase_HI_RT_Ty1"/>
    <property type="match status" value="1"/>
</dbReference>
<name>A0ABM1RPM4_CAMSA</name>
<organism evidence="1 2">
    <name type="scientific">Camelina sativa</name>
    <name type="common">False flax</name>
    <name type="synonym">Myagrum sativum</name>
    <dbReference type="NCBI Taxonomy" id="90675"/>
    <lineage>
        <taxon>Eukaryota</taxon>
        <taxon>Viridiplantae</taxon>
        <taxon>Streptophyta</taxon>
        <taxon>Embryophyta</taxon>
        <taxon>Tracheophyta</taxon>
        <taxon>Spermatophyta</taxon>
        <taxon>Magnoliopsida</taxon>
        <taxon>eudicotyledons</taxon>
        <taxon>Gunneridae</taxon>
        <taxon>Pentapetalae</taxon>
        <taxon>rosids</taxon>
        <taxon>malvids</taxon>
        <taxon>Brassicales</taxon>
        <taxon>Brassicaceae</taxon>
        <taxon>Camelineae</taxon>
        <taxon>Camelina</taxon>
    </lineage>
</organism>
<reference evidence="1" key="1">
    <citation type="journal article" date="2014" name="Nat. Commun.">
        <title>The emerging biofuel crop Camelina sativa retains a highly undifferentiated hexaploid genome structure.</title>
        <authorList>
            <person name="Kagale S."/>
            <person name="Koh C."/>
            <person name="Nixon J."/>
            <person name="Bollina V."/>
            <person name="Clarke W.E."/>
            <person name="Tuteja R."/>
            <person name="Spillane C."/>
            <person name="Robinson S.J."/>
            <person name="Links M.G."/>
            <person name="Clarke C."/>
            <person name="Higgins E.E."/>
            <person name="Huebert T."/>
            <person name="Sharpe A.G."/>
            <person name="Parkin I.A."/>
        </authorList>
    </citation>
    <scope>NUCLEOTIDE SEQUENCE [LARGE SCALE GENOMIC DNA]</scope>
    <source>
        <strain evidence="1">cv. DH55</strain>
    </source>
</reference>
<gene>
    <name evidence="2" type="primary">LOC109132942</name>
</gene>
<dbReference type="PANTHER" id="PTHR11439">
    <property type="entry name" value="GAG-POL-RELATED RETROTRANSPOSON"/>
    <property type="match status" value="1"/>
</dbReference>
<reference evidence="2" key="2">
    <citation type="submission" date="2025-08" db="UniProtKB">
        <authorList>
            <consortium name="RefSeq"/>
        </authorList>
    </citation>
    <scope>IDENTIFICATION</scope>
    <source>
        <tissue evidence="2">Leaf</tissue>
    </source>
</reference>
<keyword evidence="1" id="KW-1185">Reference proteome</keyword>
<dbReference type="PANTHER" id="PTHR11439:SF467">
    <property type="entry name" value="INTEGRASE CATALYTIC DOMAIN-CONTAINING PROTEIN"/>
    <property type="match status" value="1"/>
</dbReference>
<accession>A0ABM1RPM4</accession>
<evidence type="ECO:0000313" key="2">
    <source>
        <dbReference type="RefSeq" id="XP_019100962.1"/>
    </source>
</evidence>
<sequence>MDMHISLLVFKSSVCADGIFLSQRKYVIDLLNETCFMEAKPAKSTPLEDGYKVSQQMKVPTKYHLTMVERILRYLRGSLDRGVWMGKNASIEIVGYCDADWAGDRVDRRSTTNYCTFIGGNMVNWKTKKQKVVACSTAEAEYRAMRKLTNELPWLKGLLAEF</sequence>